<evidence type="ECO:0008006" key="3">
    <source>
        <dbReference type="Google" id="ProtNLM"/>
    </source>
</evidence>
<dbReference type="PANTHER" id="PTHR30143:SF0">
    <property type="entry name" value="2-KETO-4-PENTENOATE HYDRATASE"/>
    <property type="match status" value="1"/>
</dbReference>
<dbReference type="InterPro" id="IPR036663">
    <property type="entry name" value="Fumarylacetoacetase_C_sf"/>
</dbReference>
<keyword evidence="2" id="KW-1185">Reference proteome</keyword>
<dbReference type="GO" id="GO:0005737">
    <property type="term" value="C:cytoplasm"/>
    <property type="evidence" value="ECO:0007669"/>
    <property type="project" value="TreeGrafter"/>
</dbReference>
<proteinExistence type="predicted"/>
<accession>A0A641ATT2</accession>
<protein>
    <recommendedName>
        <fullName evidence="3">2-keto-4-pentenoate hydratase</fullName>
    </recommendedName>
</protein>
<dbReference type="Gene3D" id="3.90.850.10">
    <property type="entry name" value="Fumarylacetoacetase-like, C-terminal domain"/>
    <property type="match status" value="1"/>
</dbReference>
<sequence length="269" mass="27995">MDSGSDAARELAVQHAAERLRHADSVHRPCEPVSDLIGDDLAAAYAVQRLVTELQVIGGAHVWGRKMLDLTESHDGPAAAAGTLVDAMLVRDDELVTGRDLVQPRVATRLTVRLVRDLGAGAGAQAVREAIGAVGAALEIADLRVVADRATAMDVVADNAGAGLVVLGPERSPRDTPGPWRARLLLDGHPLMPSFETGWDRTVERLAALASAVAQHGSPLRAGEVVLLDAFGTATPLAGDGRYAAEVDGDVIASIRLGAPRPTASEEAS</sequence>
<reference evidence="1" key="1">
    <citation type="submission" date="2019-09" db="EMBL/GenBank/DDBJ databases">
        <authorList>
            <person name="Li J."/>
        </authorList>
    </citation>
    <scope>NUCLEOTIDE SEQUENCE [LARGE SCALE GENOMIC DNA]</scope>
    <source>
        <strain evidence="1">NRBC 14897</strain>
    </source>
</reference>
<dbReference type="PANTHER" id="PTHR30143">
    <property type="entry name" value="ACID HYDRATASE"/>
    <property type="match status" value="1"/>
</dbReference>
<dbReference type="RefSeq" id="WP_129181316.1">
    <property type="nucleotide sequence ID" value="NZ_JAGIOG010000001.1"/>
</dbReference>
<evidence type="ECO:0000313" key="1">
    <source>
        <dbReference type="EMBL" id="KAA1380643.1"/>
    </source>
</evidence>
<dbReference type="Proteomes" id="UP001515100">
    <property type="component" value="Unassembled WGS sequence"/>
</dbReference>
<dbReference type="InterPro" id="IPR050772">
    <property type="entry name" value="Hydratase-Decarb/MhpD_sf"/>
</dbReference>
<dbReference type="SUPFAM" id="SSF56529">
    <property type="entry name" value="FAH"/>
    <property type="match status" value="1"/>
</dbReference>
<dbReference type="AlphaFoldDB" id="A0A641ATT2"/>
<name>A0A641ATT2_9ACTN</name>
<dbReference type="GO" id="GO:0008684">
    <property type="term" value="F:2-oxopent-4-enoate hydratase activity"/>
    <property type="evidence" value="ECO:0007669"/>
    <property type="project" value="TreeGrafter"/>
</dbReference>
<dbReference type="OrthoDB" id="3822407at2"/>
<organism evidence="1 2">
    <name type="scientific">Aeromicrobium fastidiosum</name>
    <dbReference type="NCBI Taxonomy" id="52699"/>
    <lineage>
        <taxon>Bacteria</taxon>
        <taxon>Bacillati</taxon>
        <taxon>Actinomycetota</taxon>
        <taxon>Actinomycetes</taxon>
        <taxon>Propionibacteriales</taxon>
        <taxon>Nocardioidaceae</taxon>
        <taxon>Aeromicrobium</taxon>
    </lineage>
</organism>
<gene>
    <name evidence="1" type="ORF">ESP62_005590</name>
</gene>
<dbReference type="EMBL" id="SDPP02000001">
    <property type="protein sequence ID" value="KAA1380643.1"/>
    <property type="molecule type" value="Genomic_DNA"/>
</dbReference>
<comment type="caution">
    <text evidence="1">The sequence shown here is derived from an EMBL/GenBank/DDBJ whole genome shotgun (WGS) entry which is preliminary data.</text>
</comment>
<evidence type="ECO:0000313" key="2">
    <source>
        <dbReference type="Proteomes" id="UP001515100"/>
    </source>
</evidence>